<dbReference type="EMBL" id="FUEG01000001">
    <property type="protein sequence ID" value="SJK96768.1"/>
    <property type="molecule type" value="Genomic_DNA"/>
</dbReference>
<organism evidence="1 2">
    <name type="scientific">Armillaria ostoyae</name>
    <name type="common">Armillaria root rot fungus</name>
    <dbReference type="NCBI Taxonomy" id="47428"/>
    <lineage>
        <taxon>Eukaryota</taxon>
        <taxon>Fungi</taxon>
        <taxon>Dikarya</taxon>
        <taxon>Basidiomycota</taxon>
        <taxon>Agaricomycotina</taxon>
        <taxon>Agaricomycetes</taxon>
        <taxon>Agaricomycetidae</taxon>
        <taxon>Agaricales</taxon>
        <taxon>Marasmiineae</taxon>
        <taxon>Physalacriaceae</taxon>
        <taxon>Armillaria</taxon>
    </lineage>
</organism>
<name>A0A284QJY4_ARMOS</name>
<proteinExistence type="predicted"/>
<reference evidence="2" key="1">
    <citation type="journal article" date="2017" name="Nat. Ecol. Evol.">
        <title>Genome expansion and lineage-specific genetic innovations in the forest pathogenic fungi Armillaria.</title>
        <authorList>
            <person name="Sipos G."/>
            <person name="Prasanna A.N."/>
            <person name="Walter M.C."/>
            <person name="O'Connor E."/>
            <person name="Balint B."/>
            <person name="Krizsan K."/>
            <person name="Kiss B."/>
            <person name="Hess J."/>
            <person name="Varga T."/>
            <person name="Slot J."/>
            <person name="Riley R."/>
            <person name="Boka B."/>
            <person name="Rigling D."/>
            <person name="Barry K."/>
            <person name="Lee J."/>
            <person name="Mihaltcheva S."/>
            <person name="LaButti K."/>
            <person name="Lipzen A."/>
            <person name="Waldron R."/>
            <person name="Moloney N.M."/>
            <person name="Sperisen C."/>
            <person name="Kredics L."/>
            <person name="Vagvoelgyi C."/>
            <person name="Patrignani A."/>
            <person name="Fitzpatrick D."/>
            <person name="Nagy I."/>
            <person name="Doyle S."/>
            <person name="Anderson J.B."/>
            <person name="Grigoriev I.V."/>
            <person name="Gueldener U."/>
            <person name="Muensterkoetter M."/>
            <person name="Nagy L.G."/>
        </authorList>
    </citation>
    <scope>NUCLEOTIDE SEQUENCE [LARGE SCALE GENOMIC DNA]</scope>
    <source>
        <strain evidence="2">C18/9</strain>
    </source>
</reference>
<protein>
    <submittedName>
        <fullName evidence="1">Uncharacterized protein</fullName>
    </submittedName>
</protein>
<dbReference type="Proteomes" id="UP000219338">
    <property type="component" value="Unassembled WGS sequence"/>
</dbReference>
<dbReference type="AlphaFoldDB" id="A0A284QJY4"/>
<gene>
    <name evidence="1" type="ORF">ARMOST_00014</name>
</gene>
<evidence type="ECO:0000313" key="2">
    <source>
        <dbReference type="Proteomes" id="UP000219338"/>
    </source>
</evidence>
<evidence type="ECO:0000313" key="1">
    <source>
        <dbReference type="EMBL" id="SJK96768.1"/>
    </source>
</evidence>
<keyword evidence="2" id="KW-1185">Reference proteome</keyword>
<sequence>MKSIQAGTNVDDTAIQLSIIPFTLHQDSGSIKRNGGHCMLFDAMSRRLESKGMVTSRAWRHRDSSSADTSILVCDMIPAAPWLDDDELDSPCRGFGRILGYGSLAA</sequence>
<accession>A0A284QJY4</accession>